<evidence type="ECO:0000256" key="2">
    <source>
        <dbReference type="SAM" id="MobiDB-lite"/>
    </source>
</evidence>
<evidence type="ECO:0000256" key="1">
    <source>
        <dbReference type="PROSITE-ProRule" id="PRU00489"/>
    </source>
</evidence>
<feature type="region of interest" description="Disordered" evidence="2">
    <location>
        <begin position="43"/>
        <end position="70"/>
    </location>
</feature>
<feature type="region of interest" description="Disordered" evidence="2">
    <location>
        <begin position="101"/>
        <end position="147"/>
    </location>
</feature>
<dbReference type="Proteomes" id="UP001586593">
    <property type="component" value="Unassembled WGS sequence"/>
</dbReference>
<dbReference type="EMBL" id="JAZHXJ010000860">
    <property type="protein sequence ID" value="KAL1849690.1"/>
    <property type="molecule type" value="Genomic_DNA"/>
</dbReference>
<dbReference type="Pfam" id="PF05063">
    <property type="entry name" value="MT-A70"/>
    <property type="match status" value="1"/>
</dbReference>
<feature type="compositionally biased region" description="Pro residues" evidence="2">
    <location>
        <begin position="46"/>
        <end position="57"/>
    </location>
</feature>
<dbReference type="PROSITE" id="PS00092">
    <property type="entry name" value="N6_MTASE"/>
    <property type="match status" value="1"/>
</dbReference>
<dbReference type="PROSITE" id="PS51143">
    <property type="entry name" value="MT_A70"/>
    <property type="match status" value="1"/>
</dbReference>
<protein>
    <recommendedName>
        <fullName evidence="5">MT-A70-domain-containing protein</fullName>
    </recommendedName>
</protein>
<keyword evidence="4" id="KW-1185">Reference proteome</keyword>
<name>A0ABR3W022_9PEZI</name>
<sequence>MSAVLYQDDSRTVVLLDLPRTLEEAQFSSAELATIGAALPRRIIAGPPPDAPFPTPEPRQGALSQTAATPSAQVSELMTAASVDDALTKIRREHRGPWCLPRVPAAVNPSTTPAAAAAAAGAKRKPPPSRGQGAPCSSPGPPPYIPRDARYLHGTIQSERARFLATAPVFDLVVLDPPWPNRSARRKKGGYSTASTLDEVRELLSLVPLPSRLSPDGLVAVWVTNAPGSASLLTSPGGGLLAEWGLELVDEWTWLKVTTQGVPIVPVDSAWRKPWERLLVARRRGSSRQVLGARKVIVAVPDVHSRKPNLRALFEETLGAGYRGLEIFARSLTAGWWSWGDEVLLFQQPDQWIVDGK</sequence>
<gene>
    <name evidence="3" type="ORF">VTK73DRAFT_9829</name>
</gene>
<feature type="compositionally biased region" description="Low complexity" evidence="2">
    <location>
        <begin position="103"/>
        <end position="121"/>
    </location>
</feature>
<comment type="similarity">
    <text evidence="1">Belongs to the MT-A70-like family.</text>
</comment>
<evidence type="ECO:0000313" key="3">
    <source>
        <dbReference type="EMBL" id="KAL1849690.1"/>
    </source>
</evidence>
<dbReference type="PANTHER" id="PTHR12829:SF4">
    <property type="entry name" value="N(6)-ADENINE-SPECIFIC METHYLTRANSFERASE METTL4"/>
    <property type="match status" value="1"/>
</dbReference>
<evidence type="ECO:0000313" key="4">
    <source>
        <dbReference type="Proteomes" id="UP001586593"/>
    </source>
</evidence>
<reference evidence="3 4" key="1">
    <citation type="journal article" date="2024" name="Commun. Biol.">
        <title>Comparative genomic analysis of thermophilic fungi reveals convergent evolutionary adaptations and gene losses.</title>
        <authorList>
            <person name="Steindorff A.S."/>
            <person name="Aguilar-Pontes M.V."/>
            <person name="Robinson A.J."/>
            <person name="Andreopoulos B."/>
            <person name="LaButti K."/>
            <person name="Kuo A."/>
            <person name="Mondo S."/>
            <person name="Riley R."/>
            <person name="Otillar R."/>
            <person name="Haridas S."/>
            <person name="Lipzen A."/>
            <person name="Grimwood J."/>
            <person name="Schmutz J."/>
            <person name="Clum A."/>
            <person name="Reid I.D."/>
            <person name="Moisan M.C."/>
            <person name="Butler G."/>
            <person name="Nguyen T.T.M."/>
            <person name="Dewar K."/>
            <person name="Conant G."/>
            <person name="Drula E."/>
            <person name="Henrissat B."/>
            <person name="Hansel C."/>
            <person name="Singer S."/>
            <person name="Hutchinson M.I."/>
            <person name="de Vries R.P."/>
            <person name="Natvig D.O."/>
            <person name="Powell A.J."/>
            <person name="Tsang A."/>
            <person name="Grigoriev I.V."/>
        </authorList>
    </citation>
    <scope>NUCLEOTIDE SEQUENCE [LARGE SCALE GENOMIC DNA]</scope>
    <source>
        <strain evidence="3 4">ATCC 24622</strain>
    </source>
</reference>
<dbReference type="InterPro" id="IPR002052">
    <property type="entry name" value="DNA_methylase_N6_adenine_CS"/>
</dbReference>
<proteinExistence type="inferred from homology"/>
<organism evidence="3 4">
    <name type="scientific">Phialemonium thermophilum</name>
    <dbReference type="NCBI Taxonomy" id="223376"/>
    <lineage>
        <taxon>Eukaryota</taxon>
        <taxon>Fungi</taxon>
        <taxon>Dikarya</taxon>
        <taxon>Ascomycota</taxon>
        <taxon>Pezizomycotina</taxon>
        <taxon>Sordariomycetes</taxon>
        <taxon>Sordariomycetidae</taxon>
        <taxon>Cephalothecales</taxon>
        <taxon>Cephalothecaceae</taxon>
        <taxon>Phialemonium</taxon>
    </lineage>
</organism>
<dbReference type="SUPFAM" id="SSF53335">
    <property type="entry name" value="S-adenosyl-L-methionine-dependent methyltransferases"/>
    <property type="match status" value="1"/>
</dbReference>
<dbReference type="InterPro" id="IPR007757">
    <property type="entry name" value="MT-A70-like"/>
</dbReference>
<accession>A0ABR3W022</accession>
<dbReference type="PANTHER" id="PTHR12829">
    <property type="entry name" value="N6-ADENOSINE-METHYLTRANSFERASE"/>
    <property type="match status" value="1"/>
</dbReference>
<comment type="caution">
    <text evidence="3">The sequence shown here is derived from an EMBL/GenBank/DDBJ whole genome shotgun (WGS) entry which is preliminary data.</text>
</comment>
<evidence type="ECO:0008006" key="5">
    <source>
        <dbReference type="Google" id="ProtNLM"/>
    </source>
</evidence>
<dbReference type="InterPro" id="IPR029063">
    <property type="entry name" value="SAM-dependent_MTases_sf"/>
</dbReference>